<evidence type="ECO:0000313" key="3">
    <source>
        <dbReference type="Proteomes" id="UP000027746"/>
    </source>
</evidence>
<feature type="chain" id="PRO_5001691917" evidence="1">
    <location>
        <begin position="26"/>
        <end position="117"/>
    </location>
</feature>
<dbReference type="EMBL" id="JAMD01000013">
    <property type="protein sequence ID" value="KEJ94434.1"/>
    <property type="molecule type" value="Genomic_DNA"/>
</dbReference>
<reference evidence="2 3" key="1">
    <citation type="submission" date="2014-01" db="EMBL/GenBank/DDBJ databases">
        <title>Sulfitobacter sp. H3 (MCCC 1A00686) Genome Sequencing.</title>
        <authorList>
            <person name="Lai Q."/>
            <person name="Hong Z."/>
        </authorList>
    </citation>
    <scope>NUCLEOTIDE SEQUENCE [LARGE SCALE GENOMIC DNA]</scope>
    <source>
        <strain evidence="2 3">H3</strain>
    </source>
</reference>
<dbReference type="RefSeq" id="WP_037929506.1">
    <property type="nucleotide sequence ID" value="NZ_CP054602.1"/>
</dbReference>
<evidence type="ECO:0000313" key="2">
    <source>
        <dbReference type="EMBL" id="KEJ94434.1"/>
    </source>
</evidence>
<name>A0A073IXD7_9RHOB</name>
<evidence type="ECO:0000256" key="1">
    <source>
        <dbReference type="SAM" id="SignalP"/>
    </source>
</evidence>
<gene>
    <name evidence="2" type="ORF">SUH3_06215</name>
</gene>
<comment type="caution">
    <text evidence="2">The sequence shown here is derived from an EMBL/GenBank/DDBJ whole genome shotgun (WGS) entry which is preliminary data.</text>
</comment>
<accession>A0A073IXD7</accession>
<keyword evidence="3" id="KW-1185">Reference proteome</keyword>
<dbReference type="GeneID" id="68872051"/>
<dbReference type="OrthoDB" id="7744219at2"/>
<sequence>MIRVFRLILILALSFGAVVAPDVSAANAAEAAMVQMVGAESADDHCGGCDPIGFADGISCEGGCTVPCGAGSSAGIVARTSAMTLEMAFGVVIPVAGPVIPIGAIPSLDPFPPKLPV</sequence>
<proteinExistence type="predicted"/>
<keyword evidence="1" id="KW-0732">Signal</keyword>
<protein>
    <submittedName>
        <fullName evidence="2">Uncharacterized protein</fullName>
    </submittedName>
</protein>
<dbReference type="Proteomes" id="UP000027746">
    <property type="component" value="Unassembled WGS sequence"/>
</dbReference>
<organism evidence="2 3">
    <name type="scientific">Pseudosulfitobacter pseudonitzschiae</name>
    <dbReference type="NCBI Taxonomy" id="1402135"/>
    <lineage>
        <taxon>Bacteria</taxon>
        <taxon>Pseudomonadati</taxon>
        <taxon>Pseudomonadota</taxon>
        <taxon>Alphaproteobacteria</taxon>
        <taxon>Rhodobacterales</taxon>
        <taxon>Roseobacteraceae</taxon>
        <taxon>Pseudosulfitobacter</taxon>
    </lineage>
</organism>
<feature type="signal peptide" evidence="1">
    <location>
        <begin position="1"/>
        <end position="25"/>
    </location>
</feature>
<dbReference type="AlphaFoldDB" id="A0A073IXD7"/>